<accession>Q572H2</accession>
<name>Q572H2_PHYIN</name>
<protein>
    <submittedName>
        <fullName evidence="1">Uncharacterized protein</fullName>
    </submittedName>
</protein>
<organism evidence="1">
    <name type="scientific">Phytophthora infestans</name>
    <name type="common">Potato late blight agent</name>
    <name type="synonym">Botrytis infestans</name>
    <dbReference type="NCBI Taxonomy" id="4787"/>
    <lineage>
        <taxon>Eukaryota</taxon>
        <taxon>Sar</taxon>
        <taxon>Stramenopiles</taxon>
        <taxon>Oomycota</taxon>
        <taxon>Peronosporomycetes</taxon>
        <taxon>Peronosporales</taxon>
        <taxon>Peronosporaceae</taxon>
        <taxon>Phytophthora</taxon>
    </lineage>
</organism>
<reference evidence="1" key="1">
    <citation type="journal article" date="2005" name="Proc. Natl. Acad. Sci. U.S.A.">
        <title>An ancestral oomycete locus contains late blight avirulence gene Avr3a, encoding a protein that is recognized in the host cytoplasm.</title>
        <authorList>
            <person name="Armstrong M.R."/>
            <person name="Whisson S.C."/>
            <person name="Pritchard L."/>
            <person name="Bos J.I.B."/>
            <person name="Venter E."/>
            <person name="Avrova A.O."/>
            <person name="Rehmany A.P."/>
            <person name="Bohme U."/>
            <person name="Brooks K."/>
            <person name="Cherevach I."/>
            <person name="Hamlin N."/>
            <person name="White B."/>
            <person name="Fraser A."/>
            <person name="Lord A."/>
            <person name="Quail M.A."/>
            <person name="Churcher C."/>
            <person name="Hall N."/>
            <person name="Berriman M."/>
            <person name="Kamoun S."/>
            <person name="Beyon J.L."/>
            <person name="Birch P.R.J."/>
        </authorList>
    </citation>
    <scope>NUCLEOTIDE SEQUENCE</scope>
</reference>
<dbReference type="EMBL" id="AJ893357">
    <property type="protein sequence ID" value="CAI72303.1"/>
    <property type="molecule type" value="Genomic_DNA"/>
</dbReference>
<proteinExistence type="predicted"/>
<gene>
    <name evidence="1" type="ORF">PI49.0110c</name>
</gene>
<dbReference type="AlphaFoldDB" id="Q572H2"/>
<sequence>MGEGVDWGLYGSILTRPSACSVVLKACNNVESTFNALPVVRVCCARSVLGFAPGGVRTGPLWRSIPLAALMFSAGLGRTLLCAWRRLRPLLPSRSWILEELDQGLVVCEAPTPCGSWYRIRRPTYSVGRVVIDFGRPMMCDASCLAR</sequence>
<evidence type="ECO:0000313" key="1">
    <source>
        <dbReference type="EMBL" id="CAI72303.1"/>
    </source>
</evidence>